<proteinExistence type="predicted"/>
<dbReference type="FunFam" id="3.20.20.140:FF:000185">
    <property type="entry name" value="Uncharacterized protein"/>
    <property type="match status" value="1"/>
</dbReference>
<reference evidence="5 7" key="2">
    <citation type="journal article" date="2013" name="Nature">
        <title>Insights into bilaterian evolution from three spiralian genomes.</title>
        <authorList>
            <person name="Simakov O."/>
            <person name="Marletaz F."/>
            <person name="Cho S.J."/>
            <person name="Edsinger-Gonzales E."/>
            <person name="Havlak P."/>
            <person name="Hellsten U."/>
            <person name="Kuo D.H."/>
            <person name="Larsson T."/>
            <person name="Lv J."/>
            <person name="Arendt D."/>
            <person name="Savage R."/>
            <person name="Osoegawa K."/>
            <person name="de Jong P."/>
            <person name="Grimwood J."/>
            <person name="Chapman J.A."/>
            <person name="Shapiro H."/>
            <person name="Aerts A."/>
            <person name="Otillar R.P."/>
            <person name="Terry A.Y."/>
            <person name="Boore J.L."/>
            <person name="Grigoriev I.V."/>
            <person name="Lindberg D.R."/>
            <person name="Seaver E.C."/>
            <person name="Weisblat D.A."/>
            <person name="Putnam N.H."/>
            <person name="Rokhsar D.S."/>
        </authorList>
    </citation>
    <scope>NUCLEOTIDE SEQUENCE</scope>
    <source>
        <strain evidence="5 7">I ESC-2004</strain>
    </source>
</reference>
<dbReference type="InterPro" id="IPR001365">
    <property type="entry name" value="A_deaminase_dom"/>
</dbReference>
<accession>R7UPF9</accession>
<evidence type="ECO:0000256" key="1">
    <source>
        <dbReference type="ARBA" id="ARBA00001947"/>
    </source>
</evidence>
<dbReference type="SUPFAM" id="SSF51556">
    <property type="entry name" value="Metallo-dependent hydrolases"/>
    <property type="match status" value="1"/>
</dbReference>
<protein>
    <recommendedName>
        <fullName evidence="4">Adenosine deaminase domain-containing protein</fullName>
    </recommendedName>
</protein>
<dbReference type="HOGENOM" id="CLU_022829_0_0_1"/>
<evidence type="ECO:0000313" key="5">
    <source>
        <dbReference type="EMBL" id="ELU08414.1"/>
    </source>
</evidence>
<dbReference type="GO" id="GO:0005615">
    <property type="term" value="C:extracellular space"/>
    <property type="evidence" value="ECO:0007669"/>
    <property type="project" value="TreeGrafter"/>
</dbReference>
<dbReference type="GO" id="GO:0046103">
    <property type="term" value="P:inosine biosynthetic process"/>
    <property type="evidence" value="ECO:0007669"/>
    <property type="project" value="TreeGrafter"/>
</dbReference>
<dbReference type="EMBL" id="KB299116">
    <property type="protein sequence ID" value="ELU08414.1"/>
    <property type="molecule type" value="Genomic_DNA"/>
</dbReference>
<evidence type="ECO:0000256" key="3">
    <source>
        <dbReference type="ARBA" id="ARBA00022801"/>
    </source>
</evidence>
<evidence type="ECO:0000313" key="7">
    <source>
        <dbReference type="Proteomes" id="UP000014760"/>
    </source>
</evidence>
<sequence>EDVSLTLEVLKNITELHPEFIGHKRISYTSRSQPFATLEGDMNNTRMLHELWPDHVVGYDIVGHEDAGNSHLYYIAEFLKQYNAKTEKSNLDFYFHTSETKWTDDLSASQNELSDPVGASQNIYEAVLLGAKRIGHGTGYLKHPYLLQLIDERNIAVEVCPVSGMVLGYFPDLRSHPAIFHFRNGGKVVIGSDDAGSFGFDHFTVDWYDVFMSWGLDLKDLKQLALNSLQYSAMDESEKTEAINNKWTPLWNAYIADT</sequence>
<reference evidence="6" key="3">
    <citation type="submission" date="2015-06" db="UniProtKB">
        <authorList>
            <consortium name="EnsemblMetazoa"/>
        </authorList>
    </citation>
    <scope>IDENTIFICATION</scope>
</reference>
<dbReference type="Pfam" id="PF00962">
    <property type="entry name" value="A_deaminase"/>
    <property type="match status" value="1"/>
</dbReference>
<feature type="domain" description="Adenosine deaminase" evidence="4">
    <location>
        <begin position="118"/>
        <end position="243"/>
    </location>
</feature>
<feature type="non-terminal residue" evidence="5">
    <location>
        <position position="258"/>
    </location>
</feature>
<keyword evidence="2" id="KW-0479">Metal-binding</keyword>
<dbReference type="PANTHER" id="PTHR11409:SF39">
    <property type="entry name" value="ADENOSINE DEAMINASE 2"/>
    <property type="match status" value="1"/>
</dbReference>
<dbReference type="OrthoDB" id="7202371at2759"/>
<evidence type="ECO:0000259" key="4">
    <source>
        <dbReference type="Pfam" id="PF00962"/>
    </source>
</evidence>
<dbReference type="EnsemblMetazoa" id="CapteT24934">
    <property type="protein sequence ID" value="CapteP24934"/>
    <property type="gene ID" value="CapteG24934"/>
</dbReference>
<dbReference type="InterPro" id="IPR006330">
    <property type="entry name" value="Ado/ade_deaminase"/>
</dbReference>
<name>R7UPF9_CAPTE</name>
<evidence type="ECO:0000313" key="6">
    <source>
        <dbReference type="EnsemblMetazoa" id="CapteP24934"/>
    </source>
</evidence>
<dbReference type="GO" id="GO:0046872">
    <property type="term" value="F:metal ion binding"/>
    <property type="evidence" value="ECO:0007669"/>
    <property type="project" value="UniProtKB-KW"/>
</dbReference>
<comment type="cofactor">
    <cofactor evidence="1">
        <name>Zn(2+)</name>
        <dbReference type="ChEBI" id="CHEBI:29105"/>
    </cofactor>
</comment>
<dbReference type="STRING" id="283909.R7UPF9"/>
<dbReference type="InterPro" id="IPR032466">
    <property type="entry name" value="Metal_Hydrolase"/>
</dbReference>
<organism evidence="5">
    <name type="scientific">Capitella teleta</name>
    <name type="common">Polychaete worm</name>
    <dbReference type="NCBI Taxonomy" id="283909"/>
    <lineage>
        <taxon>Eukaryota</taxon>
        <taxon>Metazoa</taxon>
        <taxon>Spiralia</taxon>
        <taxon>Lophotrochozoa</taxon>
        <taxon>Annelida</taxon>
        <taxon>Polychaeta</taxon>
        <taxon>Sedentaria</taxon>
        <taxon>Scolecida</taxon>
        <taxon>Capitellidae</taxon>
        <taxon>Capitella</taxon>
    </lineage>
</organism>
<keyword evidence="7" id="KW-1185">Reference proteome</keyword>
<gene>
    <name evidence="5" type="ORF">CAPTEDRAFT_24934</name>
</gene>
<dbReference type="OMA" id="GHRNDIN"/>
<reference evidence="7" key="1">
    <citation type="submission" date="2012-12" db="EMBL/GenBank/DDBJ databases">
        <authorList>
            <person name="Hellsten U."/>
            <person name="Grimwood J."/>
            <person name="Chapman J.A."/>
            <person name="Shapiro H."/>
            <person name="Aerts A."/>
            <person name="Otillar R.P."/>
            <person name="Terry A.Y."/>
            <person name="Boore J.L."/>
            <person name="Simakov O."/>
            <person name="Marletaz F."/>
            <person name="Cho S.-J."/>
            <person name="Edsinger-Gonzales E."/>
            <person name="Havlak P."/>
            <person name="Kuo D.-H."/>
            <person name="Larsson T."/>
            <person name="Lv J."/>
            <person name="Arendt D."/>
            <person name="Savage R."/>
            <person name="Osoegawa K."/>
            <person name="de Jong P."/>
            <person name="Lindberg D.R."/>
            <person name="Seaver E.C."/>
            <person name="Weisblat D.A."/>
            <person name="Putnam N.H."/>
            <person name="Grigoriev I.V."/>
            <person name="Rokhsar D.S."/>
        </authorList>
    </citation>
    <scope>NUCLEOTIDE SEQUENCE</scope>
    <source>
        <strain evidence="7">I ESC-2004</strain>
    </source>
</reference>
<dbReference type="GO" id="GO:0004000">
    <property type="term" value="F:adenosine deaminase activity"/>
    <property type="evidence" value="ECO:0007669"/>
    <property type="project" value="TreeGrafter"/>
</dbReference>
<evidence type="ECO:0000256" key="2">
    <source>
        <dbReference type="ARBA" id="ARBA00022723"/>
    </source>
</evidence>
<feature type="non-terminal residue" evidence="5">
    <location>
        <position position="1"/>
    </location>
</feature>
<dbReference type="PANTHER" id="PTHR11409">
    <property type="entry name" value="ADENOSINE DEAMINASE"/>
    <property type="match status" value="1"/>
</dbReference>
<keyword evidence="3" id="KW-0378">Hydrolase</keyword>
<dbReference type="Gene3D" id="3.20.20.140">
    <property type="entry name" value="Metal-dependent hydrolases"/>
    <property type="match status" value="1"/>
</dbReference>
<dbReference type="GO" id="GO:0006154">
    <property type="term" value="P:adenosine catabolic process"/>
    <property type="evidence" value="ECO:0007669"/>
    <property type="project" value="TreeGrafter"/>
</dbReference>
<dbReference type="Proteomes" id="UP000014760">
    <property type="component" value="Unassembled WGS sequence"/>
</dbReference>
<dbReference type="EMBL" id="AMQN01021778">
    <property type="status" value="NOT_ANNOTATED_CDS"/>
    <property type="molecule type" value="Genomic_DNA"/>
</dbReference>
<dbReference type="AlphaFoldDB" id="R7UPF9"/>